<dbReference type="EMBL" id="JAUTWS010000015">
    <property type="protein sequence ID" value="MDO9710052.1"/>
    <property type="molecule type" value="Genomic_DNA"/>
</dbReference>
<protein>
    <recommendedName>
        <fullName evidence="4">DUF4169 family protein</fullName>
    </recommendedName>
</protein>
<gene>
    <name evidence="2" type="ORF">Q7A36_16990</name>
</gene>
<comment type="caution">
    <text evidence="2">The sequence shown here is derived from an EMBL/GenBank/DDBJ whole genome shotgun (WGS) entry which is preliminary data.</text>
</comment>
<name>A0ABT9E1S3_9PROT</name>
<organism evidence="2 3">
    <name type="scientific">Paracraurococcus lichenis</name>
    <dbReference type="NCBI Taxonomy" id="3064888"/>
    <lineage>
        <taxon>Bacteria</taxon>
        <taxon>Pseudomonadati</taxon>
        <taxon>Pseudomonadota</taxon>
        <taxon>Alphaproteobacteria</taxon>
        <taxon>Acetobacterales</taxon>
        <taxon>Roseomonadaceae</taxon>
        <taxon>Paracraurococcus</taxon>
    </lineage>
</organism>
<sequence>MAKDPAPFQKSGTDPKAEREARLAAALRTNLRRRKAQARARQDAAPAAPEDDGTADGAPGDQQRQD</sequence>
<evidence type="ECO:0000313" key="3">
    <source>
        <dbReference type="Proteomes" id="UP001243009"/>
    </source>
</evidence>
<evidence type="ECO:0000256" key="1">
    <source>
        <dbReference type="SAM" id="MobiDB-lite"/>
    </source>
</evidence>
<evidence type="ECO:0008006" key="4">
    <source>
        <dbReference type="Google" id="ProtNLM"/>
    </source>
</evidence>
<keyword evidence="3" id="KW-1185">Reference proteome</keyword>
<dbReference type="RefSeq" id="WP_305104916.1">
    <property type="nucleotide sequence ID" value="NZ_JAUTWS010000015.1"/>
</dbReference>
<proteinExistence type="predicted"/>
<feature type="compositionally biased region" description="Basic and acidic residues" evidence="1">
    <location>
        <begin position="13"/>
        <end position="22"/>
    </location>
</feature>
<evidence type="ECO:0000313" key="2">
    <source>
        <dbReference type="EMBL" id="MDO9710052.1"/>
    </source>
</evidence>
<reference evidence="2 3" key="1">
    <citation type="submission" date="2023-08" db="EMBL/GenBank/DDBJ databases">
        <title>The draft genome sequence of Paracraurococcus sp. LOR1-02.</title>
        <authorList>
            <person name="Kingkaew E."/>
            <person name="Tanasupawat S."/>
        </authorList>
    </citation>
    <scope>NUCLEOTIDE SEQUENCE [LARGE SCALE GENOMIC DNA]</scope>
    <source>
        <strain evidence="2 3">LOR1-02</strain>
    </source>
</reference>
<dbReference type="Proteomes" id="UP001243009">
    <property type="component" value="Unassembled WGS sequence"/>
</dbReference>
<accession>A0ABT9E1S3</accession>
<feature type="compositionally biased region" description="Low complexity" evidence="1">
    <location>
        <begin position="55"/>
        <end position="66"/>
    </location>
</feature>
<feature type="region of interest" description="Disordered" evidence="1">
    <location>
        <begin position="1"/>
        <end position="66"/>
    </location>
</feature>